<dbReference type="Proteomes" id="UP000563094">
    <property type="component" value="Unassembled WGS sequence"/>
</dbReference>
<organism evidence="1 2">
    <name type="scientific">Rufibacter quisquiliarum</name>
    <dbReference type="NCBI Taxonomy" id="1549639"/>
    <lineage>
        <taxon>Bacteria</taxon>
        <taxon>Pseudomonadati</taxon>
        <taxon>Bacteroidota</taxon>
        <taxon>Cytophagia</taxon>
        <taxon>Cytophagales</taxon>
        <taxon>Hymenobacteraceae</taxon>
        <taxon>Rufibacter</taxon>
    </lineage>
</organism>
<evidence type="ECO:0000313" key="1">
    <source>
        <dbReference type="EMBL" id="MBA9075461.1"/>
    </source>
</evidence>
<comment type="caution">
    <text evidence="1">The sequence shown here is derived from an EMBL/GenBank/DDBJ whole genome shotgun (WGS) entry which is preliminary data.</text>
</comment>
<proteinExistence type="predicted"/>
<protein>
    <submittedName>
        <fullName evidence="1">Uncharacterized protein</fullName>
    </submittedName>
</protein>
<dbReference type="AlphaFoldDB" id="A0A839GNP2"/>
<keyword evidence="2" id="KW-1185">Reference proteome</keyword>
<evidence type="ECO:0000313" key="2">
    <source>
        <dbReference type="Proteomes" id="UP000563094"/>
    </source>
</evidence>
<name>A0A839GNP2_9BACT</name>
<accession>A0A839GNP2</accession>
<reference evidence="1 2" key="1">
    <citation type="submission" date="2020-08" db="EMBL/GenBank/DDBJ databases">
        <title>Genomic Encyclopedia of Type Strains, Phase IV (KMG-IV): sequencing the most valuable type-strain genomes for metagenomic binning, comparative biology and taxonomic classification.</title>
        <authorList>
            <person name="Goeker M."/>
        </authorList>
    </citation>
    <scope>NUCLEOTIDE SEQUENCE [LARGE SCALE GENOMIC DNA]</scope>
    <source>
        <strain evidence="1 2">DSM 29854</strain>
    </source>
</reference>
<gene>
    <name evidence="1" type="ORF">FHS90_000158</name>
</gene>
<dbReference type="EMBL" id="JACJIQ010000001">
    <property type="protein sequence ID" value="MBA9075461.1"/>
    <property type="molecule type" value="Genomic_DNA"/>
</dbReference>
<sequence length="83" mass="9312">MRSAGLFVLEFQSGINNSELLTQDSFRYSPFEGGEGGCLHRRARIPALVRYGQVLAFPYAFLILPSWEGQGWVLPIAHLLTFP</sequence>